<dbReference type="RefSeq" id="WP_006440971.1">
    <property type="nucleotide sequence ID" value="NZ_DS995361.1"/>
</dbReference>
<comment type="caution">
    <text evidence="5">The sequence shown here is derived from an EMBL/GenBank/DDBJ whole genome shotgun (WGS) entry which is preliminary data.</text>
</comment>
<dbReference type="SUPFAM" id="SSF50249">
    <property type="entry name" value="Nucleic acid-binding proteins"/>
    <property type="match status" value="1"/>
</dbReference>
<keyword evidence="2" id="KW-0233">DNA recombination</keyword>
<reference evidence="5 6" key="1">
    <citation type="submission" date="2008-09" db="EMBL/GenBank/DDBJ databases">
        <authorList>
            <person name="Fulton L."/>
            <person name="Clifton S."/>
            <person name="Fulton B."/>
            <person name="Xu J."/>
            <person name="Minx P."/>
            <person name="Pepin K.H."/>
            <person name="Johnson M."/>
            <person name="Thiruvilangam P."/>
            <person name="Bhonagiri V."/>
            <person name="Nash W.E."/>
            <person name="Mardis E.R."/>
            <person name="Wilson R.K."/>
        </authorList>
    </citation>
    <scope>NUCLEOTIDE SEQUENCE [LARGE SCALE GENOMIC DNA]</scope>
    <source>
        <strain evidence="5 6">DSM 13275</strain>
    </source>
</reference>
<comment type="subunit">
    <text evidence="2">Homotetramer.</text>
</comment>
<dbReference type="GO" id="GO:0006310">
    <property type="term" value="P:DNA recombination"/>
    <property type="evidence" value="ECO:0007669"/>
    <property type="project" value="UniProtKB-UniRule"/>
</dbReference>
<feature type="region of interest" description="Disordered" evidence="4">
    <location>
        <begin position="120"/>
        <end position="158"/>
    </location>
</feature>
<sequence length="158" mass="17522">MNQVVLVGRLTKDPELRYIPGSGTPVATFTLAVNRDFTKRDGTREADFIPIEVMGKAAEFCANYLTKGRLVACNGQIRVDNYQTQTGEWKNFTKVSCRQVDALESKKAASEGSYNNFENNYSNNIKENHNEPAFEPSGLSSDLDPEGFGAVDDDDIPF</sequence>
<comment type="caution">
    <text evidence="2">Lacks conserved residue(s) required for the propagation of feature annotation.</text>
</comment>
<dbReference type="NCBIfam" id="TIGR00621">
    <property type="entry name" value="ssb"/>
    <property type="match status" value="1"/>
</dbReference>
<name>B6G1X1_PEPHT</name>
<dbReference type="PANTHER" id="PTHR10302:SF27">
    <property type="entry name" value="SINGLE-STRANDED DNA-BINDING PROTEIN"/>
    <property type="match status" value="1"/>
</dbReference>
<dbReference type="InterPro" id="IPR000424">
    <property type="entry name" value="Primosome_PriB/ssb"/>
</dbReference>
<keyword evidence="6" id="KW-1185">Reference proteome</keyword>
<dbReference type="EMBL" id="ABWP01000084">
    <property type="protein sequence ID" value="EEA84216.1"/>
    <property type="molecule type" value="Genomic_DNA"/>
</dbReference>
<evidence type="ECO:0000313" key="6">
    <source>
        <dbReference type="Proteomes" id="UP000003178"/>
    </source>
</evidence>
<dbReference type="Pfam" id="PF00436">
    <property type="entry name" value="SSB"/>
    <property type="match status" value="1"/>
</dbReference>
<dbReference type="CDD" id="cd04496">
    <property type="entry name" value="SSB_OBF"/>
    <property type="match status" value="1"/>
</dbReference>
<dbReference type="HAMAP" id="MF_00984">
    <property type="entry name" value="SSB"/>
    <property type="match status" value="1"/>
</dbReference>
<keyword evidence="2" id="KW-0227">DNA damage</keyword>
<evidence type="ECO:0000256" key="4">
    <source>
        <dbReference type="SAM" id="MobiDB-lite"/>
    </source>
</evidence>
<accession>B6G1X1</accession>
<evidence type="ECO:0000256" key="1">
    <source>
        <dbReference type="ARBA" id="ARBA00023125"/>
    </source>
</evidence>
<keyword evidence="2" id="KW-0235">DNA replication</keyword>
<evidence type="ECO:0000313" key="5">
    <source>
        <dbReference type="EMBL" id="EEA84216.1"/>
    </source>
</evidence>
<dbReference type="GO" id="GO:0006260">
    <property type="term" value="P:DNA replication"/>
    <property type="evidence" value="ECO:0007669"/>
    <property type="project" value="UniProtKB-UniRule"/>
</dbReference>
<dbReference type="GO" id="GO:0003697">
    <property type="term" value="F:single-stranded DNA binding"/>
    <property type="evidence" value="ECO:0007669"/>
    <property type="project" value="UniProtKB-UniRule"/>
</dbReference>
<dbReference type="Proteomes" id="UP000003178">
    <property type="component" value="Unassembled WGS sequence"/>
</dbReference>
<evidence type="ECO:0000256" key="3">
    <source>
        <dbReference type="PIRNR" id="PIRNR002070"/>
    </source>
</evidence>
<evidence type="ECO:0000256" key="2">
    <source>
        <dbReference type="HAMAP-Rule" id="MF_00984"/>
    </source>
</evidence>
<dbReference type="InterPro" id="IPR012340">
    <property type="entry name" value="NA-bd_OB-fold"/>
</dbReference>
<dbReference type="eggNOG" id="COG0629">
    <property type="taxonomic scope" value="Bacteria"/>
</dbReference>
<organism evidence="5 6">
    <name type="scientific">Peptacetobacter hiranonis (strain DSM 13275 / JCM 10541 / KCTC 15199 / TO-931)</name>
    <name type="common">Clostridium hiranonis</name>
    <dbReference type="NCBI Taxonomy" id="500633"/>
    <lineage>
        <taxon>Bacteria</taxon>
        <taxon>Bacillati</taxon>
        <taxon>Bacillota</taxon>
        <taxon>Clostridia</taxon>
        <taxon>Peptostreptococcales</taxon>
        <taxon>Peptostreptococcaceae</taxon>
        <taxon>Peptacetobacter</taxon>
    </lineage>
</organism>
<keyword evidence="1 2" id="KW-0238">DNA-binding</keyword>
<dbReference type="GO" id="GO:0006281">
    <property type="term" value="P:DNA repair"/>
    <property type="evidence" value="ECO:0007669"/>
    <property type="project" value="UniProtKB-UniRule"/>
</dbReference>
<dbReference type="HOGENOM" id="CLU_078758_6_2_9"/>
<dbReference type="STRING" id="500633.CLOHIR_02129"/>
<dbReference type="AlphaFoldDB" id="B6G1X1"/>
<reference evidence="5 6" key="2">
    <citation type="submission" date="2008-10" db="EMBL/GenBank/DDBJ databases">
        <title>Draft genome sequence of Clostridium hiranonis (DSM 13275).</title>
        <authorList>
            <person name="Sudarsanam P."/>
            <person name="Ley R."/>
            <person name="Guruge J."/>
            <person name="Turnbaugh P.J."/>
            <person name="Mahowald M."/>
            <person name="Liep D."/>
            <person name="Gordon J."/>
        </authorList>
    </citation>
    <scope>NUCLEOTIDE SEQUENCE [LARGE SCALE GENOMIC DNA]</scope>
    <source>
        <strain evidence="5 6">DSM 13275</strain>
    </source>
</reference>
<proteinExistence type="inferred from homology"/>
<feature type="short sequence motif" description="Important for interaction with partner proteins" evidence="2">
    <location>
        <begin position="153"/>
        <end position="158"/>
    </location>
</feature>
<comment type="function">
    <text evidence="2">Plays an important role in DNA replication, recombination and repair. Binds to ssDNA and to an array of partner proteins to recruit them to their sites of action during DNA metabolism.</text>
</comment>
<dbReference type="PIRSF" id="PIRSF002070">
    <property type="entry name" value="SSB"/>
    <property type="match status" value="1"/>
</dbReference>
<dbReference type="OrthoDB" id="9809878at2"/>
<keyword evidence="2" id="KW-0234">DNA repair</keyword>
<dbReference type="PROSITE" id="PS50935">
    <property type="entry name" value="SSB"/>
    <property type="match status" value="1"/>
</dbReference>
<dbReference type="GO" id="GO:0009295">
    <property type="term" value="C:nucleoid"/>
    <property type="evidence" value="ECO:0007669"/>
    <property type="project" value="TreeGrafter"/>
</dbReference>
<gene>
    <name evidence="5" type="ORF">CLOHIR_02129</name>
</gene>
<dbReference type="PANTHER" id="PTHR10302">
    <property type="entry name" value="SINGLE-STRANDED DNA-BINDING PROTEIN"/>
    <property type="match status" value="1"/>
</dbReference>
<dbReference type="Gene3D" id="2.40.50.140">
    <property type="entry name" value="Nucleic acid-binding proteins"/>
    <property type="match status" value="1"/>
</dbReference>
<protein>
    <recommendedName>
        <fullName evidence="2 3">Single-stranded DNA-binding protein</fullName>
        <shortName evidence="2">SSB</shortName>
    </recommendedName>
</protein>
<dbReference type="InterPro" id="IPR011344">
    <property type="entry name" value="ssDNA-bd"/>
</dbReference>